<keyword evidence="2" id="KW-1185">Reference proteome</keyword>
<comment type="caution">
    <text evidence="1">The sequence shown here is derived from an EMBL/GenBank/DDBJ whole genome shotgun (WGS) entry which is preliminary data.</text>
</comment>
<dbReference type="EMBL" id="UXHF01000015">
    <property type="protein sequence ID" value="VDC49247.1"/>
    <property type="molecule type" value="Genomic_DNA"/>
</dbReference>
<reference evidence="1 2" key="1">
    <citation type="submission" date="2018-11" db="EMBL/GenBank/DDBJ databases">
        <authorList>
            <person name="Peiro R."/>
            <person name="Begona"/>
            <person name="Cbmso G."/>
            <person name="Lopez M."/>
            <person name="Gonzalez S."/>
            <person name="Sacristan E."/>
            <person name="Castillo E."/>
        </authorList>
    </citation>
    <scope>NUCLEOTIDE SEQUENCE [LARGE SCALE GENOMIC DNA]</scope>
    <source>
        <strain evidence="1">Brev_genome</strain>
    </source>
</reference>
<name>A0A7Z9C4Q6_9CAUL</name>
<gene>
    <name evidence="1" type="ORF">BREV_BREV_01099</name>
</gene>
<evidence type="ECO:0000313" key="2">
    <source>
        <dbReference type="Proteomes" id="UP000289220"/>
    </source>
</evidence>
<dbReference type="RefSeq" id="WP_154725789.1">
    <property type="nucleotide sequence ID" value="NZ_UXHF01000015.1"/>
</dbReference>
<accession>A0A7Z9C4Q6</accession>
<protein>
    <submittedName>
        <fullName evidence="1">Uncharacterized protein</fullName>
    </submittedName>
</protein>
<evidence type="ECO:0000313" key="1">
    <source>
        <dbReference type="EMBL" id="VDC49247.1"/>
    </source>
</evidence>
<proteinExistence type="predicted"/>
<sequence length="55" mass="5864">MDYRQVGSSGLRVPVLSFGTGAFAALDAASAVLPSYPHSPYRQQEGFARLNPPLV</sequence>
<dbReference type="Proteomes" id="UP000289220">
    <property type="component" value="Unassembled WGS sequence"/>
</dbReference>
<organism evidence="1 2">
    <name type="scientific">Brevundimonas mediterranea</name>
    <dbReference type="NCBI Taxonomy" id="74329"/>
    <lineage>
        <taxon>Bacteria</taxon>
        <taxon>Pseudomonadati</taxon>
        <taxon>Pseudomonadota</taxon>
        <taxon>Alphaproteobacteria</taxon>
        <taxon>Caulobacterales</taxon>
        <taxon>Caulobacteraceae</taxon>
        <taxon>Brevundimonas</taxon>
    </lineage>
</organism>
<dbReference type="AlphaFoldDB" id="A0A7Z9C4Q6"/>